<reference evidence="1 2" key="1">
    <citation type="submission" date="2022-04" db="EMBL/GenBank/DDBJ databases">
        <authorList>
            <person name="Ra J.-S."/>
            <person name="Kim S.-B."/>
        </authorList>
    </citation>
    <scope>NUCLEOTIDE SEQUENCE [LARGE SCALE GENOMIC DNA]</scope>
    <source>
        <strain evidence="1 2">MMS21-Er5</strain>
    </source>
</reference>
<evidence type="ECO:0000313" key="1">
    <source>
        <dbReference type="EMBL" id="UPZ16302.1"/>
    </source>
</evidence>
<dbReference type="Proteomes" id="UP000829998">
    <property type="component" value="Chromosome"/>
</dbReference>
<name>A0ABY4LTA5_9FLAO</name>
<gene>
    <name evidence="1" type="ORF">M0M44_02930</name>
</gene>
<dbReference type="EMBL" id="CP096829">
    <property type="protein sequence ID" value="UPZ16302.1"/>
    <property type="molecule type" value="Genomic_DNA"/>
</dbReference>
<organism evidence="1 2">
    <name type="scientific">Flavobacterium humidisoli</name>
    <dbReference type="NCBI Taxonomy" id="2937442"/>
    <lineage>
        <taxon>Bacteria</taxon>
        <taxon>Pseudomonadati</taxon>
        <taxon>Bacteroidota</taxon>
        <taxon>Flavobacteriia</taxon>
        <taxon>Flavobacteriales</taxon>
        <taxon>Flavobacteriaceae</taxon>
        <taxon>Flavobacterium</taxon>
    </lineage>
</organism>
<accession>A0ABY4LTA5</accession>
<protein>
    <submittedName>
        <fullName evidence="1">Uncharacterized protein</fullName>
    </submittedName>
</protein>
<keyword evidence="2" id="KW-1185">Reference proteome</keyword>
<evidence type="ECO:0000313" key="2">
    <source>
        <dbReference type="Proteomes" id="UP000829998"/>
    </source>
</evidence>
<sequence>MKKIILFLLLPVSIIYAQKRDIVYRIGYDSYPANGYFYGVSVLYLRDDYSYKLSVQKYNSRRMARKNVLRTFDDEYGKWKMSGDTLLLYDNDKKRQQMKFIKVNNKRIAFLIDDVERSDQYWRKIKI</sequence>
<dbReference type="RefSeq" id="WP_248728434.1">
    <property type="nucleotide sequence ID" value="NZ_CP096829.1"/>
</dbReference>
<proteinExistence type="predicted"/>